<dbReference type="PROSITE" id="PS51257">
    <property type="entry name" value="PROKAR_LIPOPROTEIN"/>
    <property type="match status" value="1"/>
</dbReference>
<name>W7USM4_RUMFL</name>
<dbReference type="InterPro" id="IPR024079">
    <property type="entry name" value="MetalloPept_cat_dom_sf"/>
</dbReference>
<comment type="caution">
    <text evidence="11">The sequence shown here is derived from an EMBL/GenBank/DDBJ whole genome shotgun (WGS) entry which is preliminary data.</text>
</comment>
<dbReference type="PROSITE" id="PS51885">
    <property type="entry name" value="NEPRILYSIN"/>
    <property type="match status" value="1"/>
</dbReference>
<dbReference type="Pfam" id="PF01431">
    <property type="entry name" value="Peptidase_M13"/>
    <property type="match status" value="1"/>
</dbReference>
<dbReference type="Gene3D" id="1.10.1380.10">
    <property type="entry name" value="Neutral endopeptidase , domain2"/>
    <property type="match status" value="1"/>
</dbReference>
<keyword evidence="8" id="KW-0732">Signal</keyword>
<keyword evidence="3" id="KW-0479">Metal-binding</keyword>
<dbReference type="SUPFAM" id="SSF55486">
    <property type="entry name" value="Metalloproteases ('zincins'), catalytic domain"/>
    <property type="match status" value="1"/>
</dbReference>
<dbReference type="AlphaFoldDB" id="W7USM4"/>
<keyword evidence="5" id="KW-0862">Zinc</keyword>
<sequence>MKKHMKLFSFLLALTVTASSAGCSLSGKKNSSTSSSVLSEDDEGNEGSADGAKADEKKTDGDIRPQDDFYGYVNYATLKDAEIPYGQYGTSVFMDESDESPSEKIVKEIGKSDKKYAPGTNEQLIHDIYAQAISYKDDGTAEKEIMANCDRILNAGNISELMSVYGDLTLNYGSPSIFQFEVMHDYKDSSRYAMYLYPMQSFLGTSLESIHDEISKCEAPNNIARDMFRIQGDDYDTADEKGRQMVYIGMDIANNTDFEGANDMGHLLALEKTSFEEFDSIFSNLDVSLIDVFCADAKSRADGLYVIDRGQCEKINELFTDENLDKWKAYIYSTYISSMGYFIPDSSEILSDYFPKSKEAEDDQAASVVLNYLSKQVSEIYTERYYTPELDKGIHDMFDEIIGSYRELIANADWLSADTRKALRKKLDGIKLITAPEPHKVNAKDAKLVGSSLYESDKALTRKVMDDKLELLSSPMDRMKAMMLSTDVNAQYLPCNTINVTVAIMQPPMFDPKGDHAANLGGLGTVMGHEIGHAFDSNCINFSPEGKYDPSWLGEEDKKILDERADVLTDYYSKYTIMEVFHVDGKLTNGENYADLSGVECVTNILDDKEELKKLFESYAKTWCSLSVDSSGIERLKTDEHSPEKIRVNAVLASNKKFNEVYDIKEGDGMYVAPEERVSRW</sequence>
<dbReference type="Gene3D" id="3.40.390.10">
    <property type="entry name" value="Collagenase (Catalytic Domain)"/>
    <property type="match status" value="1"/>
</dbReference>
<dbReference type="GO" id="GO:0005886">
    <property type="term" value="C:plasma membrane"/>
    <property type="evidence" value="ECO:0007669"/>
    <property type="project" value="TreeGrafter"/>
</dbReference>
<reference evidence="11 12" key="1">
    <citation type="journal article" date="2014" name="PLoS ONE">
        <title>Rumen cellulosomics: divergent fiber-degrading strategies revealed by comparative genome-wide analysis of six ruminococcal strains.</title>
        <authorList>
            <person name="Dassa B."/>
            <person name="Borovok I."/>
            <person name="Ruimy-Israeli V."/>
            <person name="Lamed R."/>
            <person name="Flint H.J."/>
            <person name="Duncan S.H."/>
            <person name="Henrissat B."/>
            <person name="Coutinho P."/>
            <person name="Morrison M."/>
            <person name="Mosoni P."/>
            <person name="Yeoman C.J."/>
            <person name="White B.A."/>
            <person name="Bayer E.A."/>
        </authorList>
    </citation>
    <scope>NUCLEOTIDE SEQUENCE [LARGE SCALE GENOMIC DNA]</scope>
    <source>
        <strain evidence="11 12">007c</strain>
    </source>
</reference>
<gene>
    <name evidence="11" type="ORF">RF007C_12535</name>
</gene>
<keyword evidence="4" id="KW-0378">Hydrolase</keyword>
<feature type="compositionally biased region" description="Low complexity" evidence="7">
    <location>
        <begin position="24"/>
        <end position="38"/>
    </location>
</feature>
<dbReference type="GO" id="GO:0016485">
    <property type="term" value="P:protein processing"/>
    <property type="evidence" value="ECO:0007669"/>
    <property type="project" value="TreeGrafter"/>
</dbReference>
<evidence type="ECO:0000259" key="9">
    <source>
        <dbReference type="Pfam" id="PF01431"/>
    </source>
</evidence>
<evidence type="ECO:0000256" key="8">
    <source>
        <dbReference type="SAM" id="SignalP"/>
    </source>
</evidence>
<dbReference type="InterPro" id="IPR008753">
    <property type="entry name" value="Peptidase_M13_N"/>
</dbReference>
<dbReference type="PANTHER" id="PTHR11733:SF133">
    <property type="entry name" value="PHOSPHATE-REGULATING NEUTRAL ENDOPEPTIDASE PHEX"/>
    <property type="match status" value="1"/>
</dbReference>
<evidence type="ECO:0000256" key="5">
    <source>
        <dbReference type="ARBA" id="ARBA00022833"/>
    </source>
</evidence>
<keyword evidence="12" id="KW-1185">Reference proteome</keyword>
<evidence type="ECO:0008006" key="13">
    <source>
        <dbReference type="Google" id="ProtNLM"/>
    </source>
</evidence>
<evidence type="ECO:0000256" key="7">
    <source>
        <dbReference type="SAM" id="MobiDB-lite"/>
    </source>
</evidence>
<dbReference type="EMBL" id="ATAX01000016">
    <property type="protein sequence ID" value="EWM54429.1"/>
    <property type="molecule type" value="Genomic_DNA"/>
</dbReference>
<protein>
    <recommendedName>
        <fullName evidence="13">Peptidase M13 C-terminal domain-containing protein</fullName>
    </recommendedName>
</protein>
<evidence type="ECO:0000256" key="1">
    <source>
        <dbReference type="ARBA" id="ARBA00001947"/>
    </source>
</evidence>
<evidence type="ECO:0000256" key="4">
    <source>
        <dbReference type="ARBA" id="ARBA00022801"/>
    </source>
</evidence>
<dbReference type="CDD" id="cd08662">
    <property type="entry name" value="M13"/>
    <property type="match status" value="1"/>
</dbReference>
<dbReference type="PRINTS" id="PR00786">
    <property type="entry name" value="NEPRILYSIN"/>
</dbReference>
<accession>W7USM4</accession>
<feature type="compositionally biased region" description="Basic and acidic residues" evidence="7">
    <location>
        <begin position="52"/>
        <end position="65"/>
    </location>
</feature>
<dbReference type="eggNOG" id="COG3590">
    <property type="taxonomic scope" value="Bacteria"/>
</dbReference>
<feature type="domain" description="Peptidase M13 N-terminal" evidence="10">
    <location>
        <begin position="65"/>
        <end position="431"/>
    </location>
</feature>
<evidence type="ECO:0000256" key="6">
    <source>
        <dbReference type="ARBA" id="ARBA00023049"/>
    </source>
</evidence>
<evidence type="ECO:0000256" key="2">
    <source>
        <dbReference type="ARBA" id="ARBA00022670"/>
    </source>
</evidence>
<evidence type="ECO:0000313" key="11">
    <source>
        <dbReference type="EMBL" id="EWM54429.1"/>
    </source>
</evidence>
<feature type="domain" description="Peptidase M13 C-terminal" evidence="9">
    <location>
        <begin position="489"/>
        <end position="678"/>
    </location>
</feature>
<feature type="signal peptide" evidence="8">
    <location>
        <begin position="1"/>
        <end position="21"/>
    </location>
</feature>
<dbReference type="Pfam" id="PF05649">
    <property type="entry name" value="Peptidase_M13_N"/>
    <property type="match status" value="1"/>
</dbReference>
<dbReference type="InterPro" id="IPR042089">
    <property type="entry name" value="Peptidase_M13_dom_2"/>
</dbReference>
<dbReference type="PATRIC" id="fig|1341157.4.peg.1098"/>
<keyword evidence="6" id="KW-0482">Metalloprotease</keyword>
<dbReference type="GO" id="GO:0046872">
    <property type="term" value="F:metal ion binding"/>
    <property type="evidence" value="ECO:0007669"/>
    <property type="project" value="UniProtKB-KW"/>
</dbReference>
<dbReference type="GO" id="GO:0004222">
    <property type="term" value="F:metalloendopeptidase activity"/>
    <property type="evidence" value="ECO:0007669"/>
    <property type="project" value="InterPro"/>
</dbReference>
<keyword evidence="2" id="KW-0645">Protease</keyword>
<dbReference type="Proteomes" id="UP000019365">
    <property type="component" value="Unassembled WGS sequence"/>
</dbReference>
<comment type="cofactor">
    <cofactor evidence="1">
        <name>Zn(2+)</name>
        <dbReference type="ChEBI" id="CHEBI:29105"/>
    </cofactor>
</comment>
<dbReference type="InterPro" id="IPR018497">
    <property type="entry name" value="Peptidase_M13_C"/>
</dbReference>
<dbReference type="PANTHER" id="PTHR11733">
    <property type="entry name" value="ZINC METALLOPROTEASE FAMILY M13 NEPRILYSIN-RELATED"/>
    <property type="match status" value="1"/>
</dbReference>
<evidence type="ECO:0000259" key="10">
    <source>
        <dbReference type="Pfam" id="PF05649"/>
    </source>
</evidence>
<proteinExistence type="predicted"/>
<evidence type="ECO:0000256" key="3">
    <source>
        <dbReference type="ARBA" id="ARBA00022723"/>
    </source>
</evidence>
<organism evidence="11 12">
    <name type="scientific">Ruminococcus flavefaciens 007c</name>
    <dbReference type="NCBI Taxonomy" id="1341157"/>
    <lineage>
        <taxon>Bacteria</taxon>
        <taxon>Bacillati</taxon>
        <taxon>Bacillota</taxon>
        <taxon>Clostridia</taxon>
        <taxon>Eubacteriales</taxon>
        <taxon>Oscillospiraceae</taxon>
        <taxon>Ruminococcus</taxon>
    </lineage>
</organism>
<feature type="chain" id="PRO_5004904515" description="Peptidase M13 C-terminal domain-containing protein" evidence="8">
    <location>
        <begin position="22"/>
        <end position="681"/>
    </location>
</feature>
<dbReference type="RefSeq" id="WP_037297895.1">
    <property type="nucleotide sequence ID" value="NZ_ATAX01000016.1"/>
</dbReference>
<dbReference type="OrthoDB" id="9775677at2"/>
<evidence type="ECO:0000313" key="12">
    <source>
        <dbReference type="Proteomes" id="UP000019365"/>
    </source>
</evidence>
<feature type="region of interest" description="Disordered" evidence="7">
    <location>
        <begin position="22"/>
        <end position="65"/>
    </location>
</feature>
<dbReference type="InterPro" id="IPR000718">
    <property type="entry name" value="Peptidase_M13"/>
</dbReference>